<dbReference type="Proteomes" id="UP000193218">
    <property type="component" value="Unassembled WGS sequence"/>
</dbReference>
<evidence type="ECO:0000313" key="2">
    <source>
        <dbReference type="Proteomes" id="UP000193218"/>
    </source>
</evidence>
<proteinExistence type="predicted"/>
<dbReference type="GeneID" id="33560262"/>
<sequence length="193" mass="21796">MSDEMTPEERFELDCQSCSACTKTAGIKAFTSLEDLCDHTCDCHMHKVLSFSKDCQTEVISNVKVAFSEKAFDEEDKEQDIDTNVPFFSPMCSGTAFRMAAYLQDLVDGTTAGDEDWEEAKETAESQWMKDGYPEMLDALSKTKTILIGLPTEHRFDRSWLTLFDFTKSSDYNSQDSFALYSQVLGEAVMGRQ</sequence>
<comment type="caution">
    <text evidence="1">The sequence shown here is derived from an EMBL/GenBank/DDBJ whole genome shotgun (WGS) entry which is preliminary data.</text>
</comment>
<name>A0A1Y1UC70_9TREE</name>
<dbReference type="AlphaFoldDB" id="A0A1Y1UC70"/>
<gene>
    <name evidence="1" type="ORF">BD324DRAFT_652182</name>
</gene>
<dbReference type="InParanoid" id="A0A1Y1UC70"/>
<dbReference type="RefSeq" id="XP_021869797.1">
    <property type="nucleotide sequence ID" value="XM_022018453.1"/>
</dbReference>
<organism evidence="1 2">
    <name type="scientific">Kockovaella imperatae</name>
    <dbReference type="NCBI Taxonomy" id="4999"/>
    <lineage>
        <taxon>Eukaryota</taxon>
        <taxon>Fungi</taxon>
        <taxon>Dikarya</taxon>
        <taxon>Basidiomycota</taxon>
        <taxon>Agaricomycotina</taxon>
        <taxon>Tremellomycetes</taxon>
        <taxon>Tremellales</taxon>
        <taxon>Cuniculitremaceae</taxon>
        <taxon>Kockovaella</taxon>
    </lineage>
</organism>
<dbReference type="EMBL" id="NBSH01000010">
    <property type="protein sequence ID" value="ORX35633.1"/>
    <property type="molecule type" value="Genomic_DNA"/>
</dbReference>
<accession>A0A1Y1UC70</accession>
<reference evidence="1 2" key="1">
    <citation type="submission" date="2017-03" db="EMBL/GenBank/DDBJ databases">
        <title>Widespread Adenine N6-methylation of Active Genes in Fungi.</title>
        <authorList>
            <consortium name="DOE Joint Genome Institute"/>
            <person name="Mondo S.J."/>
            <person name="Dannebaum R.O."/>
            <person name="Kuo R.C."/>
            <person name="Louie K.B."/>
            <person name="Bewick A.J."/>
            <person name="Labutti K."/>
            <person name="Haridas S."/>
            <person name="Kuo A."/>
            <person name="Salamov A."/>
            <person name="Ahrendt S.R."/>
            <person name="Lau R."/>
            <person name="Bowen B.P."/>
            <person name="Lipzen A."/>
            <person name="Sullivan W."/>
            <person name="Andreopoulos W.B."/>
            <person name="Clum A."/>
            <person name="Lindquist E."/>
            <person name="Daum C."/>
            <person name="Northen T.R."/>
            <person name="Ramamoorthy G."/>
            <person name="Schmitz R.J."/>
            <person name="Gryganskyi A."/>
            <person name="Culley D."/>
            <person name="Magnuson J."/>
            <person name="James T.Y."/>
            <person name="O'Malley M.A."/>
            <person name="Stajich J.E."/>
            <person name="Spatafora J.W."/>
            <person name="Visel A."/>
            <person name="Grigoriev I.V."/>
        </authorList>
    </citation>
    <scope>NUCLEOTIDE SEQUENCE [LARGE SCALE GENOMIC DNA]</scope>
    <source>
        <strain evidence="1 2">NRRL Y-17943</strain>
    </source>
</reference>
<keyword evidence="2" id="KW-1185">Reference proteome</keyword>
<protein>
    <submittedName>
        <fullName evidence="1">Uncharacterized protein</fullName>
    </submittedName>
</protein>
<evidence type="ECO:0000313" key="1">
    <source>
        <dbReference type="EMBL" id="ORX35633.1"/>
    </source>
</evidence>